<dbReference type="EMBL" id="CP087164">
    <property type="protein sequence ID" value="UGS36536.1"/>
    <property type="molecule type" value="Genomic_DNA"/>
</dbReference>
<dbReference type="PROSITE" id="PS51257">
    <property type="entry name" value="PROKAR_LIPOPROTEIN"/>
    <property type="match status" value="1"/>
</dbReference>
<evidence type="ECO:0000256" key="4">
    <source>
        <dbReference type="SAM" id="SignalP"/>
    </source>
</evidence>
<dbReference type="InterPro" id="IPR051010">
    <property type="entry name" value="BCAA_transport"/>
</dbReference>
<comment type="similarity">
    <text evidence="1">Belongs to the leucine-binding protein family.</text>
</comment>
<evidence type="ECO:0000313" key="6">
    <source>
        <dbReference type="EMBL" id="UGS36536.1"/>
    </source>
</evidence>
<dbReference type="InterPro" id="IPR028081">
    <property type="entry name" value="Leu-bd"/>
</dbReference>
<dbReference type="Gene3D" id="3.40.50.2300">
    <property type="match status" value="2"/>
</dbReference>
<proteinExistence type="inferred from homology"/>
<feature type="signal peptide" evidence="4">
    <location>
        <begin position="1"/>
        <end position="21"/>
    </location>
</feature>
<feature type="domain" description="Leucine-binding protein" evidence="5">
    <location>
        <begin position="51"/>
        <end position="399"/>
    </location>
</feature>
<feature type="chain" id="PRO_5039615017" description="Leucine-binding protein domain-containing protein" evidence="4">
    <location>
        <begin position="22"/>
        <end position="433"/>
    </location>
</feature>
<keyword evidence="7" id="KW-1185">Reference proteome</keyword>
<accession>A0A9E6XY57</accession>
<dbReference type="PANTHER" id="PTHR30483:SF6">
    <property type="entry name" value="PERIPLASMIC BINDING PROTEIN OF ABC TRANSPORTER FOR NATURAL AMINO ACIDS"/>
    <property type="match status" value="1"/>
</dbReference>
<sequence>MIARGLAVTCALAATSVMALAGCGSSSNSDTGSSSASTDAGAATQAGSKDPIVVGISAAKTGIYQPYDEQASQLLQMRFDEINKDGGVLGRPIRVEWIDTKSEKPTAGTNAQELIDKGAKVIVATCDFDYSFPAIQAASTQKVPAMALCASSPKSASPALVGPYSGTMGLGSDTEGVAMANWLHENHPDLKRAYVITDTFIQYSKATAAYFAARWKELGGTICGEDSFVGGPTLDLSSQVTRLRSKVSGCDVVYDSSIIPFGAQLIRGIRDAGIDLPIATNAAVNGTAIKQVAGNVSDVYALGFACVDTYCKGGNAAVADVNARFEDKYGAKIASSYALPGYDLATAIAAAIEKAGSTDGDKIAAALFDSGITVDELSGNKVQFTSECHRPQPGAYSVEEFKNGQSSQVGTASVDAVPDIGDGNTCTKPPAVK</sequence>
<evidence type="ECO:0000259" key="5">
    <source>
        <dbReference type="Pfam" id="PF13458"/>
    </source>
</evidence>
<keyword evidence="2 4" id="KW-0732">Signal</keyword>
<gene>
    <name evidence="6" type="ORF">DSM104329_02942</name>
</gene>
<dbReference type="Pfam" id="PF13458">
    <property type="entry name" value="Peripla_BP_6"/>
    <property type="match status" value="1"/>
</dbReference>
<name>A0A9E6XY57_9ACTN</name>
<evidence type="ECO:0000256" key="2">
    <source>
        <dbReference type="ARBA" id="ARBA00022729"/>
    </source>
</evidence>
<dbReference type="KEGG" id="sbae:DSM104329_02942"/>
<evidence type="ECO:0000256" key="1">
    <source>
        <dbReference type="ARBA" id="ARBA00010062"/>
    </source>
</evidence>
<evidence type="ECO:0000313" key="7">
    <source>
        <dbReference type="Proteomes" id="UP001162834"/>
    </source>
</evidence>
<dbReference type="InterPro" id="IPR028082">
    <property type="entry name" value="Peripla_BP_I"/>
</dbReference>
<dbReference type="SUPFAM" id="SSF53822">
    <property type="entry name" value="Periplasmic binding protein-like I"/>
    <property type="match status" value="1"/>
</dbReference>
<evidence type="ECO:0000256" key="3">
    <source>
        <dbReference type="SAM" id="MobiDB-lite"/>
    </source>
</evidence>
<organism evidence="6 7">
    <name type="scientific">Capillimicrobium parvum</name>
    <dbReference type="NCBI Taxonomy" id="2884022"/>
    <lineage>
        <taxon>Bacteria</taxon>
        <taxon>Bacillati</taxon>
        <taxon>Actinomycetota</taxon>
        <taxon>Thermoleophilia</taxon>
        <taxon>Solirubrobacterales</taxon>
        <taxon>Capillimicrobiaceae</taxon>
        <taxon>Capillimicrobium</taxon>
    </lineage>
</organism>
<protein>
    <recommendedName>
        <fullName evidence="5">Leucine-binding protein domain-containing protein</fullName>
    </recommendedName>
</protein>
<feature type="region of interest" description="Disordered" evidence="3">
    <location>
        <begin position="407"/>
        <end position="433"/>
    </location>
</feature>
<dbReference type="AlphaFoldDB" id="A0A9E6XY57"/>
<dbReference type="Proteomes" id="UP001162834">
    <property type="component" value="Chromosome"/>
</dbReference>
<dbReference type="PANTHER" id="PTHR30483">
    <property type="entry name" value="LEUCINE-SPECIFIC-BINDING PROTEIN"/>
    <property type="match status" value="1"/>
</dbReference>
<reference evidence="6" key="1">
    <citation type="journal article" date="2022" name="Int. J. Syst. Evol. Microbiol.">
        <title>Pseudomonas aegrilactucae sp. nov. and Pseudomonas morbosilactucae sp. nov., pathogens causing bacterial rot of lettuce in Japan.</title>
        <authorList>
            <person name="Sawada H."/>
            <person name="Fujikawa T."/>
            <person name="Satou M."/>
        </authorList>
    </citation>
    <scope>NUCLEOTIDE SEQUENCE</scope>
    <source>
        <strain evidence="6">0166_1</strain>
    </source>
</reference>